<dbReference type="GO" id="GO:0003700">
    <property type="term" value="F:DNA-binding transcription factor activity"/>
    <property type="evidence" value="ECO:0007669"/>
    <property type="project" value="InterPro"/>
</dbReference>
<evidence type="ECO:0000259" key="5">
    <source>
        <dbReference type="PROSITE" id="PS50931"/>
    </source>
</evidence>
<dbReference type="RefSeq" id="WP_006297832.1">
    <property type="nucleotide sequence ID" value="NZ_AEGR01000056.1"/>
</dbReference>
<reference evidence="6 7" key="1">
    <citation type="journal article" date="2011" name="EMBO J.">
        <title>Structural diversity of bacterial flagellar motors.</title>
        <authorList>
            <person name="Chen S."/>
            <person name="Beeby M."/>
            <person name="Murphy G.E."/>
            <person name="Leadbetter J.R."/>
            <person name="Hendrixson D.R."/>
            <person name="Briegel A."/>
            <person name="Li Z."/>
            <person name="Shi J."/>
            <person name="Tocheva E.I."/>
            <person name="Muller A."/>
            <person name="Dobro M.J."/>
            <person name="Jensen G.J."/>
        </authorList>
    </citation>
    <scope>NUCLEOTIDE SEQUENCE [LARGE SCALE GENOMIC DNA]</scope>
    <source>
        <strain evidence="6 7">ATCC 19624</strain>
    </source>
</reference>
<organism evidence="6 7">
    <name type="scientific">Hylemonella gracilis ATCC 19624</name>
    <dbReference type="NCBI Taxonomy" id="887062"/>
    <lineage>
        <taxon>Bacteria</taxon>
        <taxon>Pseudomonadati</taxon>
        <taxon>Pseudomonadota</taxon>
        <taxon>Betaproteobacteria</taxon>
        <taxon>Burkholderiales</taxon>
        <taxon>Comamonadaceae</taxon>
        <taxon>Hylemonella</taxon>
    </lineage>
</organism>
<dbReference type="EMBL" id="AEGR01000056">
    <property type="protein sequence ID" value="EGI76875.1"/>
    <property type="molecule type" value="Genomic_DNA"/>
</dbReference>
<keyword evidence="3" id="KW-0238">DNA-binding</keyword>
<dbReference type="CDD" id="cd08432">
    <property type="entry name" value="PBP2_GcdR_TrpI_HvrB_AmpR_like"/>
    <property type="match status" value="2"/>
</dbReference>
<dbReference type="Gene3D" id="1.10.10.10">
    <property type="entry name" value="Winged helix-like DNA-binding domain superfamily/Winged helix DNA-binding domain"/>
    <property type="match status" value="1"/>
</dbReference>
<feature type="domain" description="HTH lysR-type" evidence="5">
    <location>
        <begin position="14"/>
        <end position="66"/>
    </location>
</feature>
<dbReference type="InterPro" id="IPR058163">
    <property type="entry name" value="LysR-type_TF_proteobact-type"/>
</dbReference>
<gene>
    <name evidence="6" type="ORF">HGR_08884</name>
</gene>
<dbReference type="InterPro" id="IPR000847">
    <property type="entry name" value="LysR_HTH_N"/>
</dbReference>
<evidence type="ECO:0000256" key="2">
    <source>
        <dbReference type="ARBA" id="ARBA00023015"/>
    </source>
</evidence>
<evidence type="ECO:0000256" key="1">
    <source>
        <dbReference type="ARBA" id="ARBA00009437"/>
    </source>
</evidence>
<dbReference type="Proteomes" id="UP000016368">
    <property type="component" value="Unassembled WGS sequence"/>
</dbReference>
<dbReference type="Gene3D" id="3.40.190.10">
    <property type="entry name" value="Periplasmic binding protein-like II"/>
    <property type="match status" value="4"/>
</dbReference>
<dbReference type="GO" id="GO:0006351">
    <property type="term" value="P:DNA-templated transcription"/>
    <property type="evidence" value="ECO:0007669"/>
    <property type="project" value="TreeGrafter"/>
</dbReference>
<dbReference type="GO" id="GO:0043565">
    <property type="term" value="F:sequence-specific DNA binding"/>
    <property type="evidence" value="ECO:0007669"/>
    <property type="project" value="TreeGrafter"/>
</dbReference>
<dbReference type="InterPro" id="IPR005119">
    <property type="entry name" value="LysR_subst-bd"/>
</dbReference>
<dbReference type="PROSITE" id="PS50931">
    <property type="entry name" value="HTH_LYSR"/>
    <property type="match status" value="1"/>
</dbReference>
<dbReference type="InterPro" id="IPR036388">
    <property type="entry name" value="WH-like_DNA-bd_sf"/>
</dbReference>
<dbReference type="STRING" id="887062.HGR_08884"/>
<evidence type="ECO:0000256" key="3">
    <source>
        <dbReference type="ARBA" id="ARBA00023125"/>
    </source>
</evidence>
<protein>
    <submittedName>
        <fullName evidence="6">LysR family transcriptional regulator</fullName>
    </submittedName>
</protein>
<keyword evidence="7" id="KW-1185">Reference proteome</keyword>
<dbReference type="Pfam" id="PF03466">
    <property type="entry name" value="LysR_substrate"/>
    <property type="match status" value="2"/>
</dbReference>
<dbReference type="InterPro" id="IPR036390">
    <property type="entry name" value="WH_DNA-bd_sf"/>
</dbReference>
<sequence>MNPIRQRPLSVGPLRAFEAVARRASFRAAAEELHLTQPAISRQIRSLEEELGAPLFLRGTRHVELTGAGATLLRAIAPLLDRLDASVRHIRTSQGRRHVSVTTFASFASLWLLPRLAEFQSQYPDIDIRISANDTLVGQDDPELDLGLRYCHPNDAPANSTLLFGEVLSPVVNPSLPLRQAQDLARHTLIEQDDHRSTPLRQVKDLARQTLIEQDDHQPSAEYLSWRRWLREYAPAGTEPRGWIYLNYTSQQIQAAMAGQGVALARMAMITEALARGELVEPFGPTMRLTSPYAYWLVRWPSHGKEHRPEVTAFADWLLAQAAQTRACLGRRHVNVRTSAAVASFWLLPRLADFQSQHPDIDVRVLASDAPGEQNPPEPDLDLRYDLPDDAPAHATLLFTETLTPVASPALPARQAKDLARQTLIELEEDPPLPGAELLSWRRWLGEHAPATQPRQWTRLDHAKPQIEAATAGEGIALARMALVSEALAHGELVEPFGPAKRLAAPQAYWLVRGQEQTAATRPEVQNFIDWLLAQAAQTRAQLEA</sequence>
<dbReference type="SUPFAM" id="SSF46785">
    <property type="entry name" value="Winged helix' DNA-binding domain"/>
    <property type="match status" value="1"/>
</dbReference>
<dbReference type="eggNOG" id="COG0583">
    <property type="taxonomic scope" value="Bacteria"/>
</dbReference>
<accession>F3KTJ6</accession>
<dbReference type="PANTHER" id="PTHR30537">
    <property type="entry name" value="HTH-TYPE TRANSCRIPTIONAL REGULATOR"/>
    <property type="match status" value="1"/>
</dbReference>
<evidence type="ECO:0000256" key="4">
    <source>
        <dbReference type="ARBA" id="ARBA00023163"/>
    </source>
</evidence>
<dbReference type="Pfam" id="PF00126">
    <property type="entry name" value="HTH_1"/>
    <property type="match status" value="1"/>
</dbReference>
<name>F3KTJ6_9BURK</name>
<evidence type="ECO:0000313" key="6">
    <source>
        <dbReference type="EMBL" id="EGI76875.1"/>
    </source>
</evidence>
<proteinExistence type="inferred from homology"/>
<dbReference type="PRINTS" id="PR00039">
    <property type="entry name" value="HTHLYSR"/>
</dbReference>
<comment type="caution">
    <text evidence="6">The sequence shown here is derived from an EMBL/GenBank/DDBJ whole genome shotgun (WGS) entry which is preliminary data.</text>
</comment>
<dbReference type="SUPFAM" id="SSF53850">
    <property type="entry name" value="Periplasmic binding protein-like II"/>
    <property type="match status" value="2"/>
</dbReference>
<keyword evidence="4" id="KW-0804">Transcription</keyword>
<dbReference type="FunFam" id="1.10.10.10:FF:000001">
    <property type="entry name" value="LysR family transcriptional regulator"/>
    <property type="match status" value="1"/>
</dbReference>
<evidence type="ECO:0000313" key="7">
    <source>
        <dbReference type="Proteomes" id="UP000016368"/>
    </source>
</evidence>
<comment type="similarity">
    <text evidence="1">Belongs to the LysR transcriptional regulatory family.</text>
</comment>
<dbReference type="AlphaFoldDB" id="F3KTJ6"/>
<keyword evidence="2" id="KW-0805">Transcription regulation</keyword>
<dbReference type="PANTHER" id="PTHR30537:SF74">
    <property type="entry name" value="HTH-TYPE TRANSCRIPTIONAL REGULATOR TRPI"/>
    <property type="match status" value="1"/>
</dbReference>